<keyword evidence="5" id="KW-0285">Flavoprotein</keyword>
<comment type="similarity">
    <text evidence="1 5">Belongs to the proline oxidase family.</text>
</comment>
<gene>
    <name evidence="8" type="ORF">L202_04459</name>
</gene>
<name>A0A1E3HU24_9TREE</name>
<dbReference type="EC" id="1.5.5.2" evidence="2 5"/>
<evidence type="ECO:0000313" key="9">
    <source>
        <dbReference type="Proteomes" id="UP000094065"/>
    </source>
</evidence>
<feature type="domain" description="Proline dehydrogenase" evidence="7">
    <location>
        <begin position="308"/>
        <end position="580"/>
    </location>
</feature>
<comment type="function">
    <text evidence="5">Converts proline to delta-1-pyrroline-5-carboxylate.</text>
</comment>
<proteinExistence type="inferred from homology"/>
<sequence length="603" mass="66560">MSTFRPILRSLRGNTPLRQTTPPLRSTRPTFTSNRLLSTRSSPSGHSSGGGGGGGKRRYLPYALLPAGLFLLPAATLACDPDPSTLPPPSSLSSASTFQLFKAWFVWTLICTPGMVDYSPAILDFFFKTPLKAPVEWFVRNTFFEQFVPGESVAECMPALHAMRERNVGAMLNYSAEVDESQLKGSGPDRDAQDRAEREKKLGQVLLALEVAGEYERGLPIEQRGVTGFALKITGLVDCNILERASYSLLRLRPLTNSNSATSPTSATFVPYPGTPQSADAQIVARSSMEGERGLGKGLELLALGGKLDEMGVLESDHGLREGDMEELNELWAKLKIIGNKAKENNINLFVDAEHTWYQPALDAYTLLLSQEFNRPPVKKDDTWTGPIIFGTYQSYLTRQPSHLIHALAHADAHGYALGIKLVRGAYFMQERQKWLDEGRHGADPIWPNKPATDMAYDGSIATIMTTMKEQLDSQHPERALSVVFGTHNSESCDLVCDGLVKNGLAFTDPISHMLHLRPDVRGKIRVAQLYGMKDDLTDRMSTRFVNDGKPVALKYIAYGKLDEVMPYLGRRAIENKSLMSGDHGSGAERKRVGAELKRRIFG</sequence>
<dbReference type="GeneID" id="30155768"/>
<evidence type="ECO:0000256" key="5">
    <source>
        <dbReference type="RuleBase" id="RU364054"/>
    </source>
</evidence>
<dbReference type="Proteomes" id="UP000094065">
    <property type="component" value="Unassembled WGS sequence"/>
</dbReference>
<comment type="cofactor">
    <cofactor evidence="5">
        <name>FAD</name>
        <dbReference type="ChEBI" id="CHEBI:57692"/>
    </cofactor>
</comment>
<dbReference type="EMBL" id="AWGJ01000006">
    <property type="protein sequence ID" value="ODN78941.1"/>
    <property type="molecule type" value="Genomic_DNA"/>
</dbReference>
<feature type="compositionally biased region" description="Polar residues" evidence="6">
    <location>
        <begin position="12"/>
        <end position="40"/>
    </location>
</feature>
<comment type="catalytic activity">
    <reaction evidence="5">
        <text>L-proline + a quinone = (S)-1-pyrroline-5-carboxylate + a quinol + H(+)</text>
        <dbReference type="Rhea" id="RHEA:23784"/>
        <dbReference type="ChEBI" id="CHEBI:15378"/>
        <dbReference type="ChEBI" id="CHEBI:17388"/>
        <dbReference type="ChEBI" id="CHEBI:24646"/>
        <dbReference type="ChEBI" id="CHEBI:60039"/>
        <dbReference type="ChEBI" id="CHEBI:132124"/>
        <dbReference type="EC" id="1.5.5.2"/>
    </reaction>
</comment>
<evidence type="ECO:0000256" key="2">
    <source>
        <dbReference type="ARBA" id="ARBA00012695"/>
    </source>
</evidence>
<dbReference type="InterPro" id="IPR002872">
    <property type="entry name" value="Proline_DH_dom"/>
</dbReference>
<keyword evidence="5" id="KW-0274">FAD</keyword>
<keyword evidence="4 5" id="KW-0642">Proline metabolism</keyword>
<dbReference type="SUPFAM" id="SSF51730">
    <property type="entry name" value="FAD-linked oxidoreductase"/>
    <property type="match status" value="1"/>
</dbReference>
<dbReference type="AlphaFoldDB" id="A0A1E3HU24"/>
<comment type="caution">
    <text evidence="8">The sequence shown here is derived from an EMBL/GenBank/DDBJ whole genome shotgun (WGS) entry which is preliminary data.</text>
</comment>
<dbReference type="GO" id="GO:0071949">
    <property type="term" value="F:FAD binding"/>
    <property type="evidence" value="ECO:0007669"/>
    <property type="project" value="TreeGrafter"/>
</dbReference>
<feature type="region of interest" description="Disordered" evidence="6">
    <location>
        <begin position="1"/>
        <end position="54"/>
    </location>
</feature>
<keyword evidence="3 5" id="KW-0560">Oxidoreductase</keyword>
<accession>A0A1E3HU24</accession>
<dbReference type="RefSeq" id="XP_018993987.1">
    <property type="nucleotide sequence ID" value="XM_019138550.1"/>
</dbReference>
<dbReference type="Pfam" id="PF01619">
    <property type="entry name" value="Pro_dh"/>
    <property type="match status" value="1"/>
</dbReference>
<evidence type="ECO:0000259" key="7">
    <source>
        <dbReference type="Pfam" id="PF01619"/>
    </source>
</evidence>
<dbReference type="GO" id="GO:0005739">
    <property type="term" value="C:mitochondrion"/>
    <property type="evidence" value="ECO:0007669"/>
    <property type="project" value="TreeGrafter"/>
</dbReference>
<dbReference type="GO" id="GO:0004657">
    <property type="term" value="F:proline dehydrogenase activity"/>
    <property type="evidence" value="ECO:0007669"/>
    <property type="project" value="UniProtKB-EC"/>
</dbReference>
<dbReference type="InterPro" id="IPR029041">
    <property type="entry name" value="FAD-linked_oxidoreductase-like"/>
</dbReference>
<protein>
    <recommendedName>
        <fullName evidence="2 5">Proline dehydrogenase</fullName>
        <ecNumber evidence="2 5">1.5.5.2</ecNumber>
    </recommendedName>
</protein>
<dbReference type="OrthoDB" id="5464at2759"/>
<keyword evidence="9" id="KW-1185">Reference proteome</keyword>
<evidence type="ECO:0000256" key="3">
    <source>
        <dbReference type="ARBA" id="ARBA00023002"/>
    </source>
</evidence>
<dbReference type="STRING" id="1295533.A0A1E3HU24"/>
<dbReference type="PANTHER" id="PTHR13914:SF0">
    <property type="entry name" value="PROLINE DEHYDROGENASE 1, MITOCHONDRIAL"/>
    <property type="match status" value="1"/>
</dbReference>
<dbReference type="PANTHER" id="PTHR13914">
    <property type="entry name" value="PROLINE OXIDASE"/>
    <property type="match status" value="1"/>
</dbReference>
<evidence type="ECO:0000256" key="4">
    <source>
        <dbReference type="ARBA" id="ARBA00023062"/>
    </source>
</evidence>
<dbReference type="InterPro" id="IPR015659">
    <property type="entry name" value="Proline_oxidase"/>
</dbReference>
<dbReference type="Gene3D" id="3.20.20.220">
    <property type="match status" value="2"/>
</dbReference>
<evidence type="ECO:0000313" key="8">
    <source>
        <dbReference type="EMBL" id="ODN78941.1"/>
    </source>
</evidence>
<organism evidence="8 9">
    <name type="scientific">Cryptococcus amylolentus CBS 6039</name>
    <dbReference type="NCBI Taxonomy" id="1295533"/>
    <lineage>
        <taxon>Eukaryota</taxon>
        <taxon>Fungi</taxon>
        <taxon>Dikarya</taxon>
        <taxon>Basidiomycota</taxon>
        <taxon>Agaricomycotina</taxon>
        <taxon>Tremellomycetes</taxon>
        <taxon>Tremellales</taxon>
        <taxon>Cryptococcaceae</taxon>
        <taxon>Cryptococcus</taxon>
    </lineage>
</organism>
<dbReference type="GO" id="GO:0010133">
    <property type="term" value="P:L-proline catabolic process to L-glutamate"/>
    <property type="evidence" value="ECO:0007669"/>
    <property type="project" value="TreeGrafter"/>
</dbReference>
<evidence type="ECO:0000256" key="6">
    <source>
        <dbReference type="SAM" id="MobiDB-lite"/>
    </source>
</evidence>
<reference evidence="8 9" key="1">
    <citation type="submission" date="2016-06" db="EMBL/GenBank/DDBJ databases">
        <title>Evolution of pathogenesis and genome organization in the Tremellales.</title>
        <authorList>
            <person name="Cuomo C."/>
            <person name="Litvintseva A."/>
            <person name="Heitman J."/>
            <person name="Chen Y."/>
            <person name="Sun S."/>
            <person name="Springer D."/>
            <person name="Dromer F."/>
            <person name="Young S."/>
            <person name="Zeng Q."/>
            <person name="Chapman S."/>
            <person name="Gujja S."/>
            <person name="Saif S."/>
            <person name="Birren B."/>
        </authorList>
    </citation>
    <scope>NUCLEOTIDE SEQUENCE [LARGE SCALE GENOMIC DNA]</scope>
    <source>
        <strain evidence="8 9">CBS 6039</strain>
    </source>
</reference>
<evidence type="ECO:0000256" key="1">
    <source>
        <dbReference type="ARBA" id="ARBA00005869"/>
    </source>
</evidence>